<name>D0L1L4_HALNC</name>
<reference evidence="1 2" key="1">
    <citation type="submission" date="2009-10" db="EMBL/GenBank/DDBJ databases">
        <title>Complete sequence of Halothiobacillus neapolitanus c2.</title>
        <authorList>
            <consortium name="US DOE Joint Genome Institute"/>
            <person name="Lucas S."/>
            <person name="Copeland A."/>
            <person name="Lapidus A."/>
            <person name="Glavina del Rio T."/>
            <person name="Tice H."/>
            <person name="Bruce D."/>
            <person name="Goodwin L."/>
            <person name="Pitluck S."/>
            <person name="Davenport K."/>
            <person name="Brettin T."/>
            <person name="Detter J.C."/>
            <person name="Han C."/>
            <person name="Tapia R."/>
            <person name="Larimer F."/>
            <person name="Land M."/>
            <person name="Hauser L."/>
            <person name="Kyrpides N."/>
            <person name="Mikhailova N."/>
            <person name="Kerfeld C."/>
            <person name="Cannon G."/>
            <person name="Heinhort S."/>
        </authorList>
    </citation>
    <scope>NUCLEOTIDE SEQUENCE [LARGE SCALE GENOMIC DNA]</scope>
    <source>
        <strain evidence="2">ATCC 23641 / c2</strain>
    </source>
</reference>
<dbReference type="Proteomes" id="UP000009102">
    <property type="component" value="Chromosome"/>
</dbReference>
<proteinExistence type="predicted"/>
<dbReference type="HOGENOM" id="CLU_652007_0_0_6"/>
<dbReference type="RefSeq" id="WP_012824620.1">
    <property type="nucleotide sequence ID" value="NC_013422.1"/>
</dbReference>
<gene>
    <name evidence="1" type="ordered locus">Hneap_1764</name>
</gene>
<evidence type="ECO:0000313" key="2">
    <source>
        <dbReference type="Proteomes" id="UP000009102"/>
    </source>
</evidence>
<organism evidence="1 2">
    <name type="scientific">Halothiobacillus neapolitanus (strain ATCC 23641 / DSM 15147 / CIP 104769 / NCIMB 8539 / c2)</name>
    <name type="common">Thiobacillus neapolitanus</name>
    <dbReference type="NCBI Taxonomy" id="555778"/>
    <lineage>
        <taxon>Bacteria</taxon>
        <taxon>Pseudomonadati</taxon>
        <taxon>Pseudomonadota</taxon>
        <taxon>Gammaproteobacteria</taxon>
        <taxon>Chromatiales</taxon>
        <taxon>Halothiobacillaceae</taxon>
        <taxon>Halothiobacillus</taxon>
    </lineage>
</organism>
<sequence>MSMNIQADRGLIRVGGLSHVFHCNHYNAHLQMAVLLGEGIEDGFDPRELLSRGARMVVEYLREKGYSESDLLAEYTACGFGVLRQEDAYHWVAEHSHYGEKTYIHGRPEPSCFFDAGFISGMTGRATREVNCRHAGGGMDRFELGAAVEPLPPFIKNPEAMTDAPARFDFPECAPMSTDVDEQAIIEAVGGMPLIGKPASEGGNGLILAFGVALTIHYADYYNFISYEVYRRMVAIGVPSDMARESFVLAGHVCAFNTLGGIMESDAWDQMIKPMCQDVSDWVHGIVAVVNALGWGVWRVEKIEPGKELVIRIYNSYEGVGFRRLYPPEAGEKQLSFLAMGAVRGIAHLLWKIDIRERPGLNEQLYMQTFNNPKGYWSVEQTHAIAAGDGYDRIVTRAP</sequence>
<dbReference type="InterPro" id="IPR024096">
    <property type="entry name" value="NO_sig/Golgi_transp_ligand-bd"/>
</dbReference>
<dbReference type="EMBL" id="CP001801">
    <property type="protein sequence ID" value="ACX96587.1"/>
    <property type="molecule type" value="Genomic_DNA"/>
</dbReference>
<dbReference type="eggNOG" id="ENOG5032MKS">
    <property type="taxonomic scope" value="Bacteria"/>
</dbReference>
<accession>D0L1L4</accession>
<dbReference type="KEGG" id="hna:Hneap_1764"/>
<dbReference type="SUPFAM" id="SSF111126">
    <property type="entry name" value="Ligand-binding domain in the NO signalling and Golgi transport"/>
    <property type="match status" value="1"/>
</dbReference>
<dbReference type="STRING" id="555778.Hneap_1764"/>
<keyword evidence="2" id="KW-1185">Reference proteome</keyword>
<evidence type="ECO:0000313" key="1">
    <source>
        <dbReference type="EMBL" id="ACX96587.1"/>
    </source>
</evidence>
<dbReference type="AlphaFoldDB" id="D0L1L4"/>
<dbReference type="OrthoDB" id="564653at2"/>
<protein>
    <submittedName>
        <fullName evidence="1">Uncharacterized protein</fullName>
    </submittedName>
</protein>